<organism evidence="2 3">
    <name type="scientific">Cordyceps javanica</name>
    <dbReference type="NCBI Taxonomy" id="43265"/>
    <lineage>
        <taxon>Eukaryota</taxon>
        <taxon>Fungi</taxon>
        <taxon>Dikarya</taxon>
        <taxon>Ascomycota</taxon>
        <taxon>Pezizomycotina</taxon>
        <taxon>Sordariomycetes</taxon>
        <taxon>Hypocreomycetidae</taxon>
        <taxon>Hypocreales</taxon>
        <taxon>Cordycipitaceae</taxon>
        <taxon>Cordyceps</taxon>
    </lineage>
</organism>
<evidence type="ECO:0000313" key="3">
    <source>
        <dbReference type="Proteomes" id="UP000315783"/>
    </source>
</evidence>
<name>A0A545UYK0_9HYPO</name>
<feature type="compositionally biased region" description="Low complexity" evidence="1">
    <location>
        <begin position="65"/>
        <end position="76"/>
    </location>
</feature>
<dbReference type="AlphaFoldDB" id="A0A545UYK0"/>
<keyword evidence="3" id="KW-1185">Reference proteome</keyword>
<proteinExistence type="predicted"/>
<sequence>MAAMDKERLVGGYEAERRATTALDLRDETWSVETGNIANRQRGSRRAKAKTYLGGRSGARSRYQRAGTTKGGARAA</sequence>
<evidence type="ECO:0000256" key="1">
    <source>
        <dbReference type="SAM" id="MobiDB-lite"/>
    </source>
</evidence>
<gene>
    <name evidence="2" type="ORF">IF1G_06563</name>
</gene>
<protein>
    <submittedName>
        <fullName evidence="2">Uncharacterized protein</fullName>
    </submittedName>
</protein>
<feature type="region of interest" description="Disordered" evidence="1">
    <location>
        <begin position="38"/>
        <end position="76"/>
    </location>
</feature>
<dbReference type="EMBL" id="SPUK01000009">
    <property type="protein sequence ID" value="TQV94552.1"/>
    <property type="molecule type" value="Genomic_DNA"/>
</dbReference>
<comment type="caution">
    <text evidence="2">The sequence shown here is derived from an EMBL/GenBank/DDBJ whole genome shotgun (WGS) entry which is preliminary data.</text>
</comment>
<evidence type="ECO:0000313" key="2">
    <source>
        <dbReference type="EMBL" id="TQV94552.1"/>
    </source>
</evidence>
<dbReference type="Proteomes" id="UP000315783">
    <property type="component" value="Unassembled WGS sequence"/>
</dbReference>
<reference evidence="2 3" key="1">
    <citation type="journal article" date="2019" name="Appl. Microbiol. Biotechnol.">
        <title>Genome sequence of Isaria javanica and comparative genome analysis insights into family S53 peptidase evolution in fungal entomopathogens.</title>
        <authorList>
            <person name="Lin R."/>
            <person name="Zhang X."/>
            <person name="Xin B."/>
            <person name="Zou M."/>
            <person name="Gao Y."/>
            <person name="Qin F."/>
            <person name="Hu Q."/>
            <person name="Xie B."/>
            <person name="Cheng X."/>
        </authorList>
    </citation>
    <scope>NUCLEOTIDE SEQUENCE [LARGE SCALE GENOMIC DNA]</scope>
    <source>
        <strain evidence="2 3">IJ1G</strain>
    </source>
</reference>
<accession>A0A545UYK0</accession>